<feature type="binding site" evidence="11">
    <location>
        <position position="121"/>
    </location>
    <ligand>
        <name>Fe cation</name>
        <dbReference type="ChEBI" id="CHEBI:24875"/>
    </ligand>
</feature>
<reference evidence="14" key="1">
    <citation type="journal article" date="2017" name="Proc. Natl. Acad. Sci. U.S.A.">
        <title>Simulation of Deepwater Horizon oil plume reveals substrate specialization within a complex community of hydrocarbon-degraders.</title>
        <authorList>
            <person name="Hu P."/>
            <person name="Dubinsky E.A."/>
            <person name="Probst A.J."/>
            <person name="Wang J."/>
            <person name="Sieber C.M.K."/>
            <person name="Tom L.M."/>
            <person name="Gardinali P."/>
            <person name="Banfield J.F."/>
            <person name="Atlas R.M."/>
            <person name="Andersen G.L."/>
        </authorList>
    </citation>
    <scope>NUCLEOTIDE SEQUENCE [LARGE SCALE GENOMIC DNA]</scope>
</reference>
<evidence type="ECO:0000256" key="7">
    <source>
        <dbReference type="ARBA" id="ARBA00023004"/>
    </source>
</evidence>
<name>A0A1Y5F3L8_9BACT</name>
<comment type="caution">
    <text evidence="13">The sequence shown here is derived from an EMBL/GenBank/DDBJ whole genome shotgun (WGS) entry which is preliminary data.</text>
</comment>
<feature type="binding site" evidence="11">
    <location>
        <position position="126"/>
    </location>
    <ligand>
        <name>Fe cation</name>
        <dbReference type="ChEBI" id="CHEBI:24875"/>
    </ligand>
</feature>
<dbReference type="Pfam" id="PF00351">
    <property type="entry name" value="Biopterin_H"/>
    <property type="match status" value="1"/>
</dbReference>
<evidence type="ECO:0000313" key="14">
    <source>
        <dbReference type="Proteomes" id="UP000196531"/>
    </source>
</evidence>
<evidence type="ECO:0000256" key="3">
    <source>
        <dbReference type="ARBA" id="ARBA00009712"/>
    </source>
</evidence>
<dbReference type="InterPro" id="IPR036329">
    <property type="entry name" value="Aro-AA_hydroxylase_C_sf"/>
</dbReference>
<comment type="similarity">
    <text evidence="3">Belongs to the biopterin-dependent aromatic amino acid hydroxylase family.</text>
</comment>
<evidence type="ECO:0000256" key="4">
    <source>
        <dbReference type="ARBA" id="ARBA00011995"/>
    </source>
</evidence>
<accession>A0A1Y5F3L8</accession>
<dbReference type="EMBL" id="MAAO01000011">
    <property type="protein sequence ID" value="OUR94162.1"/>
    <property type="molecule type" value="Genomic_DNA"/>
</dbReference>
<dbReference type="Gene3D" id="1.10.800.10">
    <property type="entry name" value="Aromatic amino acid hydroxylase"/>
    <property type="match status" value="1"/>
</dbReference>
<evidence type="ECO:0000256" key="2">
    <source>
        <dbReference type="ARBA" id="ARBA00005088"/>
    </source>
</evidence>
<dbReference type="InterPro" id="IPR001273">
    <property type="entry name" value="ArAA_hydroxylase"/>
</dbReference>
<evidence type="ECO:0000256" key="6">
    <source>
        <dbReference type="ARBA" id="ARBA00023002"/>
    </source>
</evidence>
<evidence type="ECO:0000256" key="8">
    <source>
        <dbReference type="ARBA" id="ARBA00023033"/>
    </source>
</evidence>
<keyword evidence="5 11" id="KW-0479">Metal-binding</keyword>
<dbReference type="GO" id="GO:0004505">
    <property type="term" value="F:phenylalanine 4-monooxygenase activity"/>
    <property type="evidence" value="ECO:0007669"/>
    <property type="project" value="UniProtKB-EC"/>
</dbReference>
<proteinExistence type="inferred from homology"/>
<dbReference type="NCBIfam" id="TIGR01267">
    <property type="entry name" value="Phe4hydrox_mono"/>
    <property type="match status" value="1"/>
</dbReference>
<dbReference type="InterPro" id="IPR036951">
    <property type="entry name" value="ArAA_hydroxylase_sf"/>
</dbReference>
<keyword evidence="8 13" id="KW-0503">Monooxygenase</keyword>
<keyword evidence="7 11" id="KW-0408">Iron</keyword>
<feature type="domain" description="Biopterin-dependent aromatic amino acid hydroxylase family profile" evidence="12">
    <location>
        <begin position="1"/>
        <end position="272"/>
    </location>
</feature>
<comment type="cofactor">
    <cofactor evidence="1 11">
        <name>Fe(2+)</name>
        <dbReference type="ChEBI" id="CHEBI:29033"/>
    </cofactor>
</comment>
<dbReference type="PROSITE" id="PS51410">
    <property type="entry name" value="BH4_AAA_HYDROXYL_2"/>
    <property type="match status" value="1"/>
</dbReference>
<dbReference type="AlphaFoldDB" id="A0A1Y5F3L8"/>
<dbReference type="GO" id="GO:0005506">
    <property type="term" value="F:iron ion binding"/>
    <property type="evidence" value="ECO:0007669"/>
    <property type="project" value="InterPro"/>
</dbReference>
<gene>
    <name evidence="13" type="ORF">A9Q84_17820</name>
</gene>
<dbReference type="SUPFAM" id="SSF56534">
    <property type="entry name" value="Aromatic aminoacid monoxygenases, catalytic and oligomerization domains"/>
    <property type="match status" value="1"/>
</dbReference>
<evidence type="ECO:0000256" key="11">
    <source>
        <dbReference type="PIRSR" id="PIRSR601273-2"/>
    </source>
</evidence>
<dbReference type="Proteomes" id="UP000196531">
    <property type="component" value="Unassembled WGS sequence"/>
</dbReference>
<organism evidence="13 14">
    <name type="scientific">Halobacteriovorax marinus</name>
    <dbReference type="NCBI Taxonomy" id="97084"/>
    <lineage>
        <taxon>Bacteria</taxon>
        <taxon>Pseudomonadati</taxon>
        <taxon>Bdellovibrionota</taxon>
        <taxon>Bacteriovoracia</taxon>
        <taxon>Bacteriovoracales</taxon>
        <taxon>Halobacteriovoraceae</taxon>
        <taxon>Halobacteriovorax</taxon>
    </lineage>
</organism>
<dbReference type="NCBIfam" id="NF008877">
    <property type="entry name" value="PRK11913.1-2"/>
    <property type="match status" value="1"/>
</dbReference>
<dbReference type="PANTHER" id="PTHR11473:SF24">
    <property type="entry name" value="PHENYLALANINE-4-HYDROXYLASE"/>
    <property type="match status" value="1"/>
</dbReference>
<dbReference type="PRINTS" id="PR00372">
    <property type="entry name" value="FYWHYDRXLASE"/>
</dbReference>
<comment type="pathway">
    <text evidence="2">Amino-acid degradation; L-phenylalanine degradation; acetoacetate and fumarate from L-phenylalanine: step 1/6.</text>
</comment>
<dbReference type="PANTHER" id="PTHR11473">
    <property type="entry name" value="AROMATIC AMINO ACID HYDROXYLASE"/>
    <property type="match status" value="1"/>
</dbReference>
<evidence type="ECO:0000256" key="1">
    <source>
        <dbReference type="ARBA" id="ARBA00001954"/>
    </source>
</evidence>
<evidence type="ECO:0000256" key="10">
    <source>
        <dbReference type="ARBA" id="ARBA00029922"/>
    </source>
</evidence>
<feature type="binding site" evidence="11">
    <location>
        <position position="166"/>
    </location>
    <ligand>
        <name>Fe cation</name>
        <dbReference type="ChEBI" id="CHEBI:24875"/>
    </ligand>
</feature>
<keyword evidence="9" id="KW-0585">Phenylalanine catabolism</keyword>
<protein>
    <recommendedName>
        <fullName evidence="4">phenylalanine 4-monooxygenase</fullName>
        <ecNumber evidence="4">1.14.16.1</ecNumber>
    </recommendedName>
    <alternativeName>
        <fullName evidence="10">Phe-4-monooxygenase</fullName>
    </alternativeName>
</protein>
<keyword evidence="6" id="KW-0560">Oxidoreductase</keyword>
<evidence type="ECO:0000256" key="5">
    <source>
        <dbReference type="ARBA" id="ARBA00022723"/>
    </source>
</evidence>
<evidence type="ECO:0000256" key="9">
    <source>
        <dbReference type="ARBA" id="ARBA00023232"/>
    </source>
</evidence>
<sequence>MESHIYHSKVVDSKGLVDWTETENRTWQTLIQRQHEVIQGRAAQSFLEGLEILNFTRDRVPQISEINLVLKKCTGFSVKPVAALIQPQEFFELLANKQFPMATFIRTPQDLDYIQEPDVFHEVYGHTPMLTNPVFTRFIEQFGKLALSLDKKYRRKLFRLFWFTIEFGMIKEQGDTRAYGAGILSSIGETQYALTDKCEHRDFNFLDILRTPYRIDIMQPIYFVLNHIEELFTIFDMKVESIMEEALRLGDHAPAFELKGKTLDTESGSMGE</sequence>
<evidence type="ECO:0000313" key="13">
    <source>
        <dbReference type="EMBL" id="OUR94162.1"/>
    </source>
</evidence>
<evidence type="ECO:0000259" key="12">
    <source>
        <dbReference type="PROSITE" id="PS51410"/>
    </source>
</evidence>
<dbReference type="InterPro" id="IPR005960">
    <property type="entry name" value="Phe-4-hydroxylase_mono"/>
</dbReference>
<dbReference type="EC" id="1.14.16.1" evidence="4"/>
<dbReference type="InterPro" id="IPR019774">
    <property type="entry name" value="Aromatic-AA_hydroxylase_C"/>
</dbReference>
<dbReference type="GO" id="GO:0006559">
    <property type="term" value="P:L-phenylalanine catabolic process"/>
    <property type="evidence" value="ECO:0007669"/>
    <property type="project" value="UniProtKB-KW"/>
</dbReference>